<dbReference type="PANTHER" id="PTHR10724">
    <property type="entry name" value="30S RIBOSOMAL PROTEIN S1"/>
    <property type="match status" value="1"/>
</dbReference>
<dbReference type="EMBL" id="AZMM01014866">
    <property type="protein sequence ID" value="ETJ30618.1"/>
    <property type="molecule type" value="Genomic_DNA"/>
</dbReference>
<dbReference type="GO" id="GO:0006412">
    <property type="term" value="P:translation"/>
    <property type="evidence" value="ECO:0007669"/>
    <property type="project" value="TreeGrafter"/>
</dbReference>
<feature type="non-terminal residue" evidence="5">
    <location>
        <position position="99"/>
    </location>
</feature>
<dbReference type="GO" id="GO:0003735">
    <property type="term" value="F:structural constituent of ribosome"/>
    <property type="evidence" value="ECO:0007669"/>
    <property type="project" value="TreeGrafter"/>
</dbReference>
<gene>
    <name evidence="5" type="ORF">Q604_UNBC14866G0001</name>
</gene>
<dbReference type="InterPro" id="IPR050437">
    <property type="entry name" value="Ribos_protein_bS1-like"/>
</dbReference>
<dbReference type="PANTHER" id="PTHR10724:SF7">
    <property type="entry name" value="SMALL RIBOSOMAL SUBUNIT PROTEIN BS1C"/>
    <property type="match status" value="1"/>
</dbReference>
<keyword evidence="3" id="KW-0687">Ribonucleoprotein</keyword>
<protein>
    <submittedName>
        <fullName evidence="5">Ribosomal protein S1</fullName>
    </submittedName>
</protein>
<dbReference type="FunFam" id="2.40.50.140:FF:000103">
    <property type="entry name" value="protein RRP5 homolog"/>
    <property type="match status" value="1"/>
</dbReference>
<accession>W1XJS6</accession>
<evidence type="ECO:0000313" key="5">
    <source>
        <dbReference type="EMBL" id="ETJ30618.1"/>
    </source>
</evidence>
<comment type="similarity">
    <text evidence="1">Belongs to the bacterial ribosomal protein bS1 family.</text>
</comment>
<evidence type="ECO:0000256" key="2">
    <source>
        <dbReference type="ARBA" id="ARBA00022980"/>
    </source>
</evidence>
<dbReference type="InterPro" id="IPR003029">
    <property type="entry name" value="S1_domain"/>
</dbReference>
<dbReference type="SUPFAM" id="SSF50249">
    <property type="entry name" value="Nucleic acid-binding proteins"/>
    <property type="match status" value="1"/>
</dbReference>
<dbReference type="InterPro" id="IPR035104">
    <property type="entry name" value="Ribosomal_protein_S1-like"/>
</dbReference>
<dbReference type="Gene3D" id="2.40.50.140">
    <property type="entry name" value="Nucleic acid-binding proteins"/>
    <property type="match status" value="1"/>
</dbReference>
<dbReference type="PRINTS" id="PR00681">
    <property type="entry name" value="RIBOSOMALS1"/>
</dbReference>
<organism evidence="5">
    <name type="scientific">human gut metagenome</name>
    <dbReference type="NCBI Taxonomy" id="408170"/>
    <lineage>
        <taxon>unclassified sequences</taxon>
        <taxon>metagenomes</taxon>
        <taxon>organismal metagenomes</taxon>
    </lineage>
</organism>
<feature type="domain" description="S1 motif" evidence="4">
    <location>
        <begin position="27"/>
        <end position="96"/>
    </location>
</feature>
<dbReference type="GO" id="GO:0022627">
    <property type="term" value="C:cytosolic small ribosomal subunit"/>
    <property type="evidence" value="ECO:0007669"/>
    <property type="project" value="TreeGrafter"/>
</dbReference>
<keyword evidence="2 5" id="KW-0689">Ribosomal protein</keyword>
<reference evidence="5" key="1">
    <citation type="submission" date="2013-12" db="EMBL/GenBank/DDBJ databases">
        <title>A Varibaculum cambriense genome reconstructed from a premature infant gut community with otherwise low bacterial novelty that shifts toward anaerobic metabolism during the third week of life.</title>
        <authorList>
            <person name="Brown C.T."/>
            <person name="Sharon I."/>
            <person name="Thomas B.C."/>
            <person name="Castelle C.J."/>
            <person name="Morowitz M.J."/>
            <person name="Banfield J.F."/>
        </authorList>
    </citation>
    <scope>NUCLEOTIDE SEQUENCE</scope>
</reference>
<evidence type="ECO:0000256" key="1">
    <source>
        <dbReference type="ARBA" id="ARBA00006767"/>
    </source>
</evidence>
<name>W1XJS6_9ZZZZ</name>
<dbReference type="PROSITE" id="PS50126">
    <property type="entry name" value="S1"/>
    <property type="match status" value="1"/>
</dbReference>
<feature type="non-terminal residue" evidence="5">
    <location>
        <position position="1"/>
    </location>
</feature>
<dbReference type="SMART" id="SM00316">
    <property type="entry name" value="S1"/>
    <property type="match status" value="1"/>
</dbReference>
<dbReference type="AlphaFoldDB" id="W1XJS6"/>
<comment type="caution">
    <text evidence="5">The sequence shown here is derived from an EMBL/GenBank/DDBJ whole genome shotgun (WGS) entry which is preliminary data.</text>
</comment>
<evidence type="ECO:0000259" key="4">
    <source>
        <dbReference type="PROSITE" id="PS50126"/>
    </source>
</evidence>
<dbReference type="Pfam" id="PF00575">
    <property type="entry name" value="S1"/>
    <property type="match status" value="1"/>
</dbReference>
<sequence>EKERLSLILKDIAKEPWSVHSGEINEGDVVEGKVVRLTSFGAFVELFDGVEGLVHITEITDENIAKASDVLQLNQKVKVKVLSIDRQSKKMSLSIKDSL</sequence>
<dbReference type="GO" id="GO:0003729">
    <property type="term" value="F:mRNA binding"/>
    <property type="evidence" value="ECO:0007669"/>
    <property type="project" value="TreeGrafter"/>
</dbReference>
<evidence type="ECO:0000256" key="3">
    <source>
        <dbReference type="ARBA" id="ARBA00023274"/>
    </source>
</evidence>
<proteinExistence type="inferred from homology"/>
<dbReference type="InterPro" id="IPR012340">
    <property type="entry name" value="NA-bd_OB-fold"/>
</dbReference>